<name>A0A225W4V4_9STRA</name>
<reference evidence="7" key="1">
    <citation type="submission" date="2017-03" db="EMBL/GenBank/DDBJ databases">
        <title>Phytopthora megakarya and P. palmivora, two closely related causual agents of cacao black pod achieved similar genome size and gene model numbers by different mechanisms.</title>
        <authorList>
            <person name="Ali S."/>
            <person name="Shao J."/>
            <person name="Larry D.J."/>
            <person name="Kronmiller B."/>
            <person name="Shen D."/>
            <person name="Strem M.D."/>
            <person name="Melnick R.L."/>
            <person name="Guiltinan M.J."/>
            <person name="Tyler B.M."/>
            <person name="Meinhardt L.W."/>
            <person name="Bailey B.A."/>
        </authorList>
    </citation>
    <scope>NUCLEOTIDE SEQUENCE [LARGE SCALE GENOMIC DNA]</scope>
    <source>
        <strain evidence="7">zdho120</strain>
    </source>
</reference>
<comment type="subcellular location">
    <subcellularLocation>
        <location evidence="1 5">Secreted</location>
    </subcellularLocation>
</comment>
<keyword evidence="3 5" id="KW-0964">Secreted</keyword>
<evidence type="ECO:0000256" key="5">
    <source>
        <dbReference type="RuleBase" id="RU367124"/>
    </source>
</evidence>
<evidence type="ECO:0000256" key="4">
    <source>
        <dbReference type="ARBA" id="ARBA00022729"/>
    </source>
</evidence>
<dbReference type="InterPro" id="IPR031825">
    <property type="entry name" value="RXLR"/>
</dbReference>
<evidence type="ECO:0000256" key="3">
    <source>
        <dbReference type="ARBA" id="ARBA00022525"/>
    </source>
</evidence>
<comment type="caution">
    <text evidence="6">The sequence shown here is derived from an EMBL/GenBank/DDBJ whole genome shotgun (WGS) entry which is preliminary data.</text>
</comment>
<dbReference type="EMBL" id="NBNE01001800">
    <property type="protein sequence ID" value="OWZ12602.1"/>
    <property type="molecule type" value="Genomic_DNA"/>
</dbReference>
<keyword evidence="7" id="KW-1185">Reference proteome</keyword>
<comment type="domain">
    <text evidence="5">The RxLR-dEER motif acts to carry the protein into the host cell cytoplasm through binding to cell surface phosphatidylinositol-3-phosphate.</text>
</comment>
<protein>
    <recommendedName>
        <fullName evidence="5">RxLR effector protein</fullName>
    </recommendedName>
</protein>
<gene>
    <name evidence="6" type="ORF">PHMEG_00014204</name>
</gene>
<comment type="function">
    <text evidence="5">Effector that suppresses plant defense responses during pathogen infection.</text>
</comment>
<accession>A0A225W4V4</accession>
<dbReference type="AlphaFoldDB" id="A0A225W4V4"/>
<keyword evidence="4 5" id="KW-0732">Signal</keyword>
<feature type="signal peptide" evidence="5">
    <location>
        <begin position="1"/>
        <end position="21"/>
    </location>
</feature>
<evidence type="ECO:0000313" key="6">
    <source>
        <dbReference type="EMBL" id="OWZ12602.1"/>
    </source>
</evidence>
<comment type="similarity">
    <text evidence="2 5">Belongs to the RxLR effector family.</text>
</comment>
<dbReference type="Pfam" id="PF16810">
    <property type="entry name" value="RXLR"/>
    <property type="match status" value="1"/>
</dbReference>
<feature type="chain" id="PRO_5044986486" description="RxLR effector protein" evidence="5">
    <location>
        <begin position="22"/>
        <end position="114"/>
    </location>
</feature>
<evidence type="ECO:0000256" key="2">
    <source>
        <dbReference type="ARBA" id="ARBA00010400"/>
    </source>
</evidence>
<evidence type="ECO:0000256" key="1">
    <source>
        <dbReference type="ARBA" id="ARBA00004613"/>
    </source>
</evidence>
<sequence length="114" mass="12690">MRATCVLLLIVAKILTTRSYAAIPDSNRLNTASVDDNNGQAFMTPRFLRSVSTIVEKSNDDTGNEEREWDGMKLDDILTSLYKDTKVEEAKALLTMYQVYKKIGATALIAKLKG</sequence>
<organism evidence="6 7">
    <name type="scientific">Phytophthora megakarya</name>
    <dbReference type="NCBI Taxonomy" id="4795"/>
    <lineage>
        <taxon>Eukaryota</taxon>
        <taxon>Sar</taxon>
        <taxon>Stramenopiles</taxon>
        <taxon>Oomycota</taxon>
        <taxon>Peronosporomycetes</taxon>
        <taxon>Peronosporales</taxon>
        <taxon>Peronosporaceae</taxon>
        <taxon>Phytophthora</taxon>
    </lineage>
</organism>
<proteinExistence type="inferred from homology"/>
<dbReference type="Proteomes" id="UP000198211">
    <property type="component" value="Unassembled WGS sequence"/>
</dbReference>
<evidence type="ECO:0000313" key="7">
    <source>
        <dbReference type="Proteomes" id="UP000198211"/>
    </source>
</evidence>